<reference evidence="6 7" key="1">
    <citation type="journal article" date="2021" name="Elife">
        <title>Chloroplast acquisition without the gene transfer in kleptoplastic sea slugs, Plakobranchus ocellatus.</title>
        <authorList>
            <person name="Maeda T."/>
            <person name="Takahashi S."/>
            <person name="Yoshida T."/>
            <person name="Shimamura S."/>
            <person name="Takaki Y."/>
            <person name="Nagai Y."/>
            <person name="Toyoda A."/>
            <person name="Suzuki Y."/>
            <person name="Arimoto A."/>
            <person name="Ishii H."/>
            <person name="Satoh N."/>
            <person name="Nishiyama T."/>
            <person name="Hasebe M."/>
            <person name="Maruyama T."/>
            <person name="Minagawa J."/>
            <person name="Obokata J."/>
            <person name="Shigenobu S."/>
        </authorList>
    </citation>
    <scope>NUCLEOTIDE SEQUENCE [LARGE SCALE GENOMIC DNA]</scope>
</reference>
<dbReference type="InterPro" id="IPR050241">
    <property type="entry name" value="NAD-cap_RNA_hydrolase_NudC"/>
</dbReference>
<dbReference type="GO" id="GO:0006742">
    <property type="term" value="P:NADP+ catabolic process"/>
    <property type="evidence" value="ECO:0007669"/>
    <property type="project" value="TreeGrafter"/>
</dbReference>
<dbReference type="GO" id="GO:0019677">
    <property type="term" value="P:NAD+ catabolic process"/>
    <property type="evidence" value="ECO:0007669"/>
    <property type="project" value="TreeGrafter"/>
</dbReference>
<dbReference type="Proteomes" id="UP000735302">
    <property type="component" value="Unassembled WGS sequence"/>
</dbReference>
<evidence type="ECO:0000256" key="2">
    <source>
        <dbReference type="ARBA" id="ARBA00022723"/>
    </source>
</evidence>
<sequence length="291" mass="32570">MLPEQKSQLSKEIASRGVDVGAAIILESWDGFVLLTRRASHLNIFPGLWVPPDAFITTSGFFSGCICDQRKGHSGRPLVSDNIVERVRDNYLCSPKKLTRRCSKELQLPLRAVCKILCKRCNWIKIIHLLQAGLRELQEETGLKLSAHDCVGGKIELLALWESVFPPKLSVGLPRRHHIVVYFHARLVEGLTAALLEDRIAFDPGEVDACAWFDRSLVASIVNSNDESKESSSSLEHVPSLFRSLVLDRNGKQCVAELSTTPLFRIHSENADDKERVSTGTKFALEQFLRL</sequence>
<evidence type="ECO:0000313" key="7">
    <source>
        <dbReference type="Proteomes" id="UP000735302"/>
    </source>
</evidence>
<comment type="cofactor">
    <cofactor evidence="1">
        <name>Mg(2+)</name>
        <dbReference type="ChEBI" id="CHEBI:18420"/>
    </cofactor>
</comment>
<dbReference type="PANTHER" id="PTHR42904">
    <property type="entry name" value="NUDIX HYDROLASE, NUDC SUBFAMILY"/>
    <property type="match status" value="1"/>
</dbReference>
<dbReference type="InterPro" id="IPR000086">
    <property type="entry name" value="NUDIX_hydrolase_dom"/>
</dbReference>
<dbReference type="EMBL" id="BLXT01000981">
    <property type="protein sequence ID" value="GFN82464.1"/>
    <property type="molecule type" value="Genomic_DNA"/>
</dbReference>
<gene>
    <name evidence="6" type="ORF">PoB_000897000</name>
</gene>
<dbReference type="AlphaFoldDB" id="A0AAV3YIY4"/>
<dbReference type="Pfam" id="PF00293">
    <property type="entry name" value="NUDIX"/>
    <property type="match status" value="1"/>
</dbReference>
<feature type="domain" description="Nudix hydrolase" evidence="5">
    <location>
        <begin position="15"/>
        <end position="236"/>
    </location>
</feature>
<dbReference type="InterPro" id="IPR015797">
    <property type="entry name" value="NUDIX_hydrolase-like_dom_sf"/>
</dbReference>
<dbReference type="PROSITE" id="PS51462">
    <property type="entry name" value="NUDIX"/>
    <property type="match status" value="1"/>
</dbReference>
<keyword evidence="7" id="KW-1185">Reference proteome</keyword>
<dbReference type="GO" id="GO:0046872">
    <property type="term" value="F:metal ion binding"/>
    <property type="evidence" value="ECO:0007669"/>
    <property type="project" value="UniProtKB-KW"/>
</dbReference>
<keyword evidence="2" id="KW-0479">Metal-binding</keyword>
<comment type="caution">
    <text evidence="6">The sequence shown here is derived from an EMBL/GenBank/DDBJ whole genome shotgun (WGS) entry which is preliminary data.</text>
</comment>
<dbReference type="GO" id="GO:0005777">
    <property type="term" value="C:peroxisome"/>
    <property type="evidence" value="ECO:0007669"/>
    <property type="project" value="TreeGrafter"/>
</dbReference>
<dbReference type="Gene3D" id="3.90.79.10">
    <property type="entry name" value="Nucleoside Triphosphate Pyrophosphohydrolase"/>
    <property type="match status" value="1"/>
</dbReference>
<organism evidence="6 7">
    <name type="scientific">Plakobranchus ocellatus</name>
    <dbReference type="NCBI Taxonomy" id="259542"/>
    <lineage>
        <taxon>Eukaryota</taxon>
        <taxon>Metazoa</taxon>
        <taxon>Spiralia</taxon>
        <taxon>Lophotrochozoa</taxon>
        <taxon>Mollusca</taxon>
        <taxon>Gastropoda</taxon>
        <taxon>Heterobranchia</taxon>
        <taxon>Euthyneura</taxon>
        <taxon>Panpulmonata</taxon>
        <taxon>Sacoglossa</taxon>
        <taxon>Placobranchoidea</taxon>
        <taxon>Plakobranchidae</taxon>
        <taxon>Plakobranchus</taxon>
    </lineage>
</organism>
<evidence type="ECO:0000313" key="6">
    <source>
        <dbReference type="EMBL" id="GFN82464.1"/>
    </source>
</evidence>
<dbReference type="SUPFAM" id="SSF55811">
    <property type="entry name" value="Nudix"/>
    <property type="match status" value="1"/>
</dbReference>
<evidence type="ECO:0000256" key="1">
    <source>
        <dbReference type="ARBA" id="ARBA00001946"/>
    </source>
</evidence>
<dbReference type="GO" id="GO:0035529">
    <property type="term" value="F:NADH pyrophosphatase activity"/>
    <property type="evidence" value="ECO:0007669"/>
    <property type="project" value="TreeGrafter"/>
</dbReference>
<proteinExistence type="predicted"/>
<accession>A0AAV3YIY4</accession>
<dbReference type="PANTHER" id="PTHR42904:SF1">
    <property type="entry name" value="NUCLEOSIDE DIPHOSPHATE-LINKED MOIETY X MOTIF 17"/>
    <property type="match status" value="1"/>
</dbReference>
<name>A0AAV3YIY4_9GAST</name>
<keyword evidence="4" id="KW-0460">Magnesium</keyword>
<keyword evidence="3" id="KW-0378">Hydrolase</keyword>
<protein>
    <recommendedName>
        <fullName evidence="5">Nudix hydrolase domain-containing protein</fullName>
    </recommendedName>
</protein>
<evidence type="ECO:0000256" key="4">
    <source>
        <dbReference type="ARBA" id="ARBA00022842"/>
    </source>
</evidence>
<evidence type="ECO:0000256" key="3">
    <source>
        <dbReference type="ARBA" id="ARBA00022801"/>
    </source>
</evidence>
<dbReference type="GO" id="GO:0005829">
    <property type="term" value="C:cytosol"/>
    <property type="evidence" value="ECO:0007669"/>
    <property type="project" value="TreeGrafter"/>
</dbReference>
<evidence type="ECO:0000259" key="5">
    <source>
        <dbReference type="PROSITE" id="PS51462"/>
    </source>
</evidence>